<proteinExistence type="predicted"/>
<accession>A0A9Q0RTC2</accession>
<feature type="region of interest" description="Disordered" evidence="1">
    <location>
        <begin position="100"/>
        <end position="122"/>
    </location>
</feature>
<dbReference type="InterPro" id="IPR039049">
    <property type="entry name" value="ELOB"/>
</dbReference>
<gene>
    <name evidence="2" type="ORF">RDWZM_003766</name>
</gene>
<dbReference type="OMA" id="GQEQMDQ"/>
<dbReference type="EMBL" id="JAPWDV010000001">
    <property type="protein sequence ID" value="KAJ6225221.1"/>
    <property type="molecule type" value="Genomic_DNA"/>
</dbReference>
<dbReference type="SUPFAM" id="SSF54236">
    <property type="entry name" value="Ubiquitin-like"/>
    <property type="match status" value="1"/>
</dbReference>
<sequence>MDIFLMVRRKKLTIFLDAKENTSVYDVKRMIEGITKRKPEEQMLYKDDGSGKWDTPLGNDKFLADYNLNASTAKAQLPATLGLSFLAENGQFEQLEITPLSVPPELPDSMKPTESQGIEQSN</sequence>
<dbReference type="OrthoDB" id="7537057at2759"/>
<dbReference type="GO" id="GO:0006368">
    <property type="term" value="P:transcription elongation by RNA polymerase II"/>
    <property type="evidence" value="ECO:0007669"/>
    <property type="project" value="InterPro"/>
</dbReference>
<dbReference type="PANTHER" id="PTHR13248">
    <property type="entry name" value="TRANSCRIPTION ELONGATION FACTOR B POLYPEPTIDE 2"/>
    <property type="match status" value="1"/>
</dbReference>
<evidence type="ECO:0000256" key="1">
    <source>
        <dbReference type="SAM" id="MobiDB-lite"/>
    </source>
</evidence>
<name>A0A9Q0RTC2_BLOTA</name>
<evidence type="ECO:0008006" key="4">
    <source>
        <dbReference type="Google" id="ProtNLM"/>
    </source>
</evidence>
<dbReference type="GO" id="GO:0030891">
    <property type="term" value="C:VCB complex"/>
    <property type="evidence" value="ECO:0007669"/>
    <property type="project" value="InterPro"/>
</dbReference>
<dbReference type="AlphaFoldDB" id="A0A9Q0RTC2"/>
<evidence type="ECO:0000313" key="2">
    <source>
        <dbReference type="EMBL" id="KAJ6225221.1"/>
    </source>
</evidence>
<organism evidence="2 3">
    <name type="scientific">Blomia tropicalis</name>
    <name type="common">Mite</name>
    <dbReference type="NCBI Taxonomy" id="40697"/>
    <lineage>
        <taxon>Eukaryota</taxon>
        <taxon>Metazoa</taxon>
        <taxon>Ecdysozoa</taxon>
        <taxon>Arthropoda</taxon>
        <taxon>Chelicerata</taxon>
        <taxon>Arachnida</taxon>
        <taxon>Acari</taxon>
        <taxon>Acariformes</taxon>
        <taxon>Sarcoptiformes</taxon>
        <taxon>Astigmata</taxon>
        <taxon>Glycyphagoidea</taxon>
        <taxon>Echimyopodidae</taxon>
        <taxon>Blomia</taxon>
    </lineage>
</organism>
<dbReference type="CDD" id="cd01788">
    <property type="entry name" value="Ubl_ElonginB"/>
    <property type="match status" value="1"/>
</dbReference>
<dbReference type="Proteomes" id="UP001142055">
    <property type="component" value="Chromosome 1"/>
</dbReference>
<dbReference type="InterPro" id="IPR029071">
    <property type="entry name" value="Ubiquitin-like_domsf"/>
</dbReference>
<dbReference type="PANTHER" id="PTHR13248:SF4">
    <property type="entry name" value="ELONGIN B"/>
    <property type="match status" value="1"/>
</dbReference>
<reference evidence="2" key="1">
    <citation type="submission" date="2022-12" db="EMBL/GenBank/DDBJ databases">
        <title>Genome assemblies of Blomia tropicalis.</title>
        <authorList>
            <person name="Cui Y."/>
        </authorList>
    </citation>
    <scope>NUCLEOTIDE SEQUENCE</scope>
    <source>
        <tissue evidence="2">Adult mites</tissue>
    </source>
</reference>
<feature type="compositionally biased region" description="Polar residues" evidence="1">
    <location>
        <begin position="112"/>
        <end position="122"/>
    </location>
</feature>
<keyword evidence="3" id="KW-1185">Reference proteome</keyword>
<evidence type="ECO:0000313" key="3">
    <source>
        <dbReference type="Proteomes" id="UP001142055"/>
    </source>
</evidence>
<protein>
    <recommendedName>
        <fullName evidence="4">Transcription elongation factor B polypeptide 2</fullName>
    </recommendedName>
</protein>
<dbReference type="GO" id="GO:0070449">
    <property type="term" value="C:elongin complex"/>
    <property type="evidence" value="ECO:0007669"/>
    <property type="project" value="InterPro"/>
</dbReference>
<comment type="caution">
    <text evidence="2">The sequence shown here is derived from an EMBL/GenBank/DDBJ whole genome shotgun (WGS) entry which is preliminary data.</text>
</comment>
<dbReference type="Gene3D" id="3.10.20.90">
    <property type="entry name" value="Phosphatidylinositol 3-kinase Catalytic Subunit, Chain A, domain 1"/>
    <property type="match status" value="1"/>
</dbReference>